<keyword evidence="3" id="KW-1185">Reference proteome</keyword>
<evidence type="ECO:0000259" key="1">
    <source>
        <dbReference type="Pfam" id="PF00248"/>
    </source>
</evidence>
<dbReference type="PANTHER" id="PTHR43147:SF2">
    <property type="entry name" value="NADP-DEPENDENT OXIDOREDUCTASE DOMAIN-CONTAINING PROTEIN"/>
    <property type="match status" value="1"/>
</dbReference>
<protein>
    <submittedName>
        <fullName evidence="2">NAD(P)-linked oxidoreductase superfamily protein</fullName>
    </submittedName>
</protein>
<dbReference type="EMBL" id="DF237139">
    <property type="protein sequence ID" value="GAQ84476.1"/>
    <property type="molecule type" value="Genomic_DNA"/>
</dbReference>
<dbReference type="InterPro" id="IPR023210">
    <property type="entry name" value="NADP_OxRdtase_dom"/>
</dbReference>
<dbReference type="AlphaFoldDB" id="A0A1Y1I6X0"/>
<name>A0A1Y1I6X0_KLENI</name>
<evidence type="ECO:0000313" key="2">
    <source>
        <dbReference type="EMBL" id="GAQ84476.1"/>
    </source>
</evidence>
<organism evidence="2 3">
    <name type="scientific">Klebsormidium nitens</name>
    <name type="common">Green alga</name>
    <name type="synonym">Ulothrix nitens</name>
    <dbReference type="NCBI Taxonomy" id="105231"/>
    <lineage>
        <taxon>Eukaryota</taxon>
        <taxon>Viridiplantae</taxon>
        <taxon>Streptophyta</taxon>
        <taxon>Klebsormidiophyceae</taxon>
        <taxon>Klebsormidiales</taxon>
        <taxon>Klebsormidiaceae</taxon>
        <taxon>Klebsormidium</taxon>
    </lineage>
</organism>
<proteinExistence type="predicted"/>
<evidence type="ECO:0000313" key="3">
    <source>
        <dbReference type="Proteomes" id="UP000054558"/>
    </source>
</evidence>
<dbReference type="Pfam" id="PF00248">
    <property type="entry name" value="Aldo_ket_red"/>
    <property type="match status" value="1"/>
</dbReference>
<feature type="domain" description="NADP-dependent oxidoreductase" evidence="1">
    <location>
        <begin position="7"/>
        <end position="311"/>
    </location>
</feature>
<dbReference type="PANTHER" id="PTHR43147">
    <property type="entry name" value="PROTEIN TAS"/>
    <property type="match status" value="1"/>
</dbReference>
<sequence>MKLEISRLVNGMWQVSGGWGRINPEHAVDSMIQHADKGFTTFDMADHYGPAEELYGRFVNRLRREREEEASKVQGLTKWVPMPGKMTRQVVEENVDKSRRRMDVACLDMMQFHWWEYEDKGYLDALKHMTDLKEEGKIKVLSLTNFDTKRLQTILEAGIPIASNQVQHSLVDMRPQGEMAKLCEITGVKLITYGTVMGGLLSEKYLHTRDPSSMFGGPPLDTPSLNKYKRMVDAWGGWELFQELLRETKRVAEKHEVTIPLVAMKYILDQPAVAGSMVGVRLGLSEHIKENRKVFPLTLDEEDRGRIDSVLQRGKDLTRVIGDCGDEYRRG</sequence>
<accession>A0A1Y1I6X0</accession>
<dbReference type="SUPFAM" id="SSF51430">
    <property type="entry name" value="NAD(P)-linked oxidoreductase"/>
    <property type="match status" value="1"/>
</dbReference>
<dbReference type="InterPro" id="IPR036812">
    <property type="entry name" value="NAD(P)_OxRdtase_dom_sf"/>
</dbReference>
<dbReference type="CDD" id="cd19101">
    <property type="entry name" value="AKR_unchar"/>
    <property type="match status" value="1"/>
</dbReference>
<dbReference type="Proteomes" id="UP000054558">
    <property type="component" value="Unassembled WGS sequence"/>
</dbReference>
<gene>
    <name evidence="2" type="ORF">KFL_001900190</name>
</gene>
<dbReference type="Gene3D" id="3.20.20.100">
    <property type="entry name" value="NADP-dependent oxidoreductase domain"/>
    <property type="match status" value="1"/>
</dbReference>
<reference evidence="2 3" key="1">
    <citation type="journal article" date="2014" name="Nat. Commun.">
        <title>Klebsormidium flaccidum genome reveals primary factors for plant terrestrial adaptation.</title>
        <authorList>
            <person name="Hori K."/>
            <person name="Maruyama F."/>
            <person name="Fujisawa T."/>
            <person name="Togashi T."/>
            <person name="Yamamoto N."/>
            <person name="Seo M."/>
            <person name="Sato S."/>
            <person name="Yamada T."/>
            <person name="Mori H."/>
            <person name="Tajima N."/>
            <person name="Moriyama T."/>
            <person name="Ikeuchi M."/>
            <person name="Watanabe M."/>
            <person name="Wada H."/>
            <person name="Kobayashi K."/>
            <person name="Saito M."/>
            <person name="Masuda T."/>
            <person name="Sasaki-Sekimoto Y."/>
            <person name="Mashiguchi K."/>
            <person name="Awai K."/>
            <person name="Shimojima M."/>
            <person name="Masuda S."/>
            <person name="Iwai M."/>
            <person name="Nobusawa T."/>
            <person name="Narise T."/>
            <person name="Kondo S."/>
            <person name="Saito H."/>
            <person name="Sato R."/>
            <person name="Murakawa M."/>
            <person name="Ihara Y."/>
            <person name="Oshima-Yamada Y."/>
            <person name="Ohtaka K."/>
            <person name="Satoh M."/>
            <person name="Sonobe K."/>
            <person name="Ishii M."/>
            <person name="Ohtani R."/>
            <person name="Kanamori-Sato M."/>
            <person name="Honoki R."/>
            <person name="Miyazaki D."/>
            <person name="Mochizuki H."/>
            <person name="Umetsu J."/>
            <person name="Higashi K."/>
            <person name="Shibata D."/>
            <person name="Kamiya Y."/>
            <person name="Sato N."/>
            <person name="Nakamura Y."/>
            <person name="Tabata S."/>
            <person name="Ida S."/>
            <person name="Kurokawa K."/>
            <person name="Ohta H."/>
        </authorList>
    </citation>
    <scope>NUCLEOTIDE SEQUENCE [LARGE SCALE GENOMIC DNA]</scope>
    <source>
        <strain evidence="2 3">NIES-2285</strain>
    </source>
</reference>
<dbReference type="STRING" id="105231.A0A1Y1I6X0"/>
<dbReference type="OrthoDB" id="48988at2759"/>
<dbReference type="OMA" id="TWDLADH"/>